<dbReference type="GO" id="GO:0003676">
    <property type="term" value="F:nucleic acid binding"/>
    <property type="evidence" value="ECO:0007669"/>
    <property type="project" value="InterPro"/>
</dbReference>
<evidence type="ECO:0000256" key="2">
    <source>
        <dbReference type="ARBA" id="ARBA00022946"/>
    </source>
</evidence>
<proteinExistence type="inferred from homology"/>
<dbReference type="Pfam" id="PF02536">
    <property type="entry name" value="mTERF"/>
    <property type="match status" value="1"/>
</dbReference>
<keyword evidence="5" id="KW-1185">Reference proteome</keyword>
<dbReference type="InterPro" id="IPR038538">
    <property type="entry name" value="MTERF_sf"/>
</dbReference>
<name>A0AAD4MK24_9BILA</name>
<keyword evidence="2" id="KW-0809">Transit peptide</keyword>
<dbReference type="Proteomes" id="UP001201812">
    <property type="component" value="Unassembled WGS sequence"/>
</dbReference>
<evidence type="ECO:0000313" key="5">
    <source>
        <dbReference type="Proteomes" id="UP001201812"/>
    </source>
</evidence>
<feature type="region of interest" description="Disordered" evidence="3">
    <location>
        <begin position="62"/>
        <end position="88"/>
    </location>
</feature>
<dbReference type="AlphaFoldDB" id="A0AAD4MK24"/>
<feature type="compositionally biased region" description="Basic and acidic residues" evidence="3">
    <location>
        <begin position="65"/>
        <end position="83"/>
    </location>
</feature>
<dbReference type="Gene3D" id="1.25.70.10">
    <property type="entry name" value="Transcription termination factor 3, mitochondrial"/>
    <property type="match status" value="1"/>
</dbReference>
<reference evidence="4" key="1">
    <citation type="submission" date="2022-01" db="EMBL/GenBank/DDBJ databases">
        <title>Genome Sequence Resource for Two Populations of Ditylenchus destructor, the Migratory Endoparasitic Phytonematode.</title>
        <authorList>
            <person name="Zhang H."/>
            <person name="Lin R."/>
            <person name="Xie B."/>
        </authorList>
    </citation>
    <scope>NUCLEOTIDE SEQUENCE</scope>
    <source>
        <strain evidence="4">BazhouSP</strain>
    </source>
</reference>
<sequence length="427" mass="49344">MVLVVGQVPYKDSNKYKYRIIAAVRMNFVGSRALAIYARQILCPRAQTPTGAFAFGTLSVKKRSPKNEKPGREPPKMMTHAEKSYQSPDPNLVASVRKQILMHASEESRTLVQEIVRLYEERGKTFVLPLADKKAMNLIACSFHNLLQIGLKRDFLIDSCLKWEELFCAMTKQGTEFMKILPIIAETTKWTFEDTMAFMADHIEDLLEVAPVSIEERLRVFRDRGIEPGEEMVRLIRKCPEILYESDPRTMDQTLTDMTGFFSAKQIRRICHKAPFATLMSPSDLKSRCEYIHGHMGFEPEDFVDSSGWALLDLKEIMIRHDLLRKTGKYTTPDEKRPQYKMENPKMDRILDTDDAEFATKVVGISYEELLTFRELCEQVEANSDKEKPYVRINAKKRKAFERQERPMPIKVPGSMEEFDAHHSRAE</sequence>
<feature type="region of interest" description="Disordered" evidence="3">
    <location>
        <begin position="402"/>
        <end position="427"/>
    </location>
</feature>
<evidence type="ECO:0000256" key="1">
    <source>
        <dbReference type="ARBA" id="ARBA00007692"/>
    </source>
</evidence>
<dbReference type="InterPro" id="IPR003690">
    <property type="entry name" value="MTERF"/>
</dbReference>
<dbReference type="EMBL" id="JAKKPZ010000327">
    <property type="protein sequence ID" value="KAI1696446.1"/>
    <property type="molecule type" value="Genomic_DNA"/>
</dbReference>
<evidence type="ECO:0000313" key="4">
    <source>
        <dbReference type="EMBL" id="KAI1696446.1"/>
    </source>
</evidence>
<comment type="similarity">
    <text evidence="1">Belongs to the mTERF family.</text>
</comment>
<organism evidence="4 5">
    <name type="scientific">Ditylenchus destructor</name>
    <dbReference type="NCBI Taxonomy" id="166010"/>
    <lineage>
        <taxon>Eukaryota</taxon>
        <taxon>Metazoa</taxon>
        <taxon>Ecdysozoa</taxon>
        <taxon>Nematoda</taxon>
        <taxon>Chromadorea</taxon>
        <taxon>Rhabditida</taxon>
        <taxon>Tylenchina</taxon>
        <taxon>Tylenchomorpha</taxon>
        <taxon>Sphaerularioidea</taxon>
        <taxon>Anguinidae</taxon>
        <taxon>Anguininae</taxon>
        <taxon>Ditylenchus</taxon>
    </lineage>
</organism>
<evidence type="ECO:0000256" key="3">
    <source>
        <dbReference type="SAM" id="MobiDB-lite"/>
    </source>
</evidence>
<comment type="caution">
    <text evidence="4">The sequence shown here is derived from an EMBL/GenBank/DDBJ whole genome shotgun (WGS) entry which is preliminary data.</text>
</comment>
<protein>
    <submittedName>
        <fullName evidence="4">Uncharacterized protein</fullName>
    </submittedName>
</protein>
<gene>
    <name evidence="4" type="ORF">DdX_19034</name>
</gene>
<accession>A0AAD4MK24</accession>